<dbReference type="AlphaFoldDB" id="A0A1D6H0S2"/>
<dbReference type="EMBL" id="CM000781">
    <property type="protein sequence ID" value="AQK68493.1"/>
    <property type="molecule type" value="Genomic_DNA"/>
</dbReference>
<reference evidence="1" key="1">
    <citation type="submission" date="2015-12" db="EMBL/GenBank/DDBJ databases">
        <title>Update maize B73 reference genome by single molecule sequencing technologies.</title>
        <authorList>
            <consortium name="Maize Genome Sequencing Project"/>
            <person name="Ware D."/>
        </authorList>
    </citation>
    <scope>NUCLEOTIDE SEQUENCE</scope>
    <source>
        <tissue evidence="1">Seedling</tissue>
    </source>
</reference>
<sequence length="114" mass="11899">MAGFARATAPASPSPAAALLTGERLVVFLFAARVALAAPVHLAAALAVLVAAALAVELAVDGSGSAPLRRFRTRCAGDSVMRKARCFVRHTSWRHYSAQRHAFSVNSTVKAPTS</sequence>
<protein>
    <submittedName>
        <fullName evidence="1">Dolichol kinase EVAN</fullName>
    </submittedName>
</protein>
<dbReference type="GO" id="GO:0016301">
    <property type="term" value="F:kinase activity"/>
    <property type="evidence" value="ECO:0007669"/>
    <property type="project" value="UniProtKB-KW"/>
</dbReference>
<keyword evidence="1" id="KW-0808">Transferase</keyword>
<keyword evidence="1" id="KW-0418">Kinase</keyword>
<evidence type="ECO:0000313" key="1">
    <source>
        <dbReference type="EMBL" id="AQK68493.1"/>
    </source>
</evidence>
<name>A0A1D6H0S2_MAIZE</name>
<gene>
    <name evidence="1" type="ORF">ZEAMMB73_Zm00001d015249</name>
</gene>
<proteinExistence type="predicted"/>
<organism evidence="1">
    <name type="scientific">Zea mays</name>
    <name type="common">Maize</name>
    <dbReference type="NCBI Taxonomy" id="4577"/>
    <lineage>
        <taxon>Eukaryota</taxon>
        <taxon>Viridiplantae</taxon>
        <taxon>Streptophyta</taxon>
        <taxon>Embryophyta</taxon>
        <taxon>Tracheophyta</taxon>
        <taxon>Spermatophyta</taxon>
        <taxon>Magnoliopsida</taxon>
        <taxon>Liliopsida</taxon>
        <taxon>Poales</taxon>
        <taxon>Poaceae</taxon>
        <taxon>PACMAD clade</taxon>
        <taxon>Panicoideae</taxon>
        <taxon>Andropogonodae</taxon>
        <taxon>Andropogoneae</taxon>
        <taxon>Tripsacinae</taxon>
        <taxon>Zea</taxon>
    </lineage>
</organism>
<accession>A0A1D6H0S2</accession>